<evidence type="ECO:0008006" key="4">
    <source>
        <dbReference type="Google" id="ProtNLM"/>
    </source>
</evidence>
<evidence type="ECO:0000256" key="1">
    <source>
        <dbReference type="SAM" id="SignalP"/>
    </source>
</evidence>
<feature type="non-terminal residue" evidence="2">
    <location>
        <position position="370"/>
    </location>
</feature>
<dbReference type="Proteomes" id="UP000192980">
    <property type="component" value="Unassembled WGS sequence"/>
</dbReference>
<organism evidence="2 3">
    <name type="scientific">Sphingobacterium psychroaquaticum</name>
    <dbReference type="NCBI Taxonomy" id="561061"/>
    <lineage>
        <taxon>Bacteria</taxon>
        <taxon>Pseudomonadati</taxon>
        <taxon>Bacteroidota</taxon>
        <taxon>Sphingobacteriia</taxon>
        <taxon>Sphingobacteriales</taxon>
        <taxon>Sphingobacteriaceae</taxon>
        <taxon>Sphingobacterium</taxon>
    </lineage>
</organism>
<name>A0A1X7I1B1_9SPHI</name>
<evidence type="ECO:0000313" key="3">
    <source>
        <dbReference type="Proteomes" id="UP000192980"/>
    </source>
</evidence>
<gene>
    <name evidence="2" type="ORF">SAMN05660862_0276</name>
</gene>
<evidence type="ECO:0000313" key="2">
    <source>
        <dbReference type="EMBL" id="SMG07429.1"/>
    </source>
</evidence>
<keyword evidence="1" id="KW-0732">Signal</keyword>
<accession>A0A1X7I1B1</accession>
<dbReference type="STRING" id="561061.SAMN05660862_0276"/>
<reference evidence="2 3" key="1">
    <citation type="submission" date="2017-04" db="EMBL/GenBank/DDBJ databases">
        <authorList>
            <person name="Afonso C.L."/>
            <person name="Miller P.J."/>
            <person name="Scott M.A."/>
            <person name="Spackman E."/>
            <person name="Goraichik I."/>
            <person name="Dimitrov K.M."/>
            <person name="Suarez D.L."/>
            <person name="Swayne D.E."/>
        </authorList>
    </citation>
    <scope>NUCLEOTIDE SEQUENCE [LARGE SCALE GENOMIC DNA]</scope>
    <source>
        <strain evidence="2 3">DSM 22418</strain>
    </source>
</reference>
<dbReference type="EMBL" id="FXAU01000001">
    <property type="protein sequence ID" value="SMG07429.1"/>
    <property type="molecule type" value="Genomic_DNA"/>
</dbReference>
<feature type="signal peptide" evidence="1">
    <location>
        <begin position="1"/>
        <end position="22"/>
    </location>
</feature>
<keyword evidence="3" id="KW-1185">Reference proteome</keyword>
<proteinExistence type="predicted"/>
<sequence>MKKIFFLFFIFLFAGLSLQVNAQQKPAIPINTVVEKVQKYFGVYPVEKVHLHFDKPYYAVGDTLWFKTYLNHNLYEYNPSKIVYVEVLTSRDSLIQTLRVPLENNAGKGQLVLDPQFVSQDNYRFRAYTKWMANFDNGYFFNKIVPIGDAINKKLGADVSYSSEGGTKTKATIQFRDRQGNLLGRKKLSWEAIDGWDAFDKGKTETDDMGRVTINLNIKEKNYLKNGRLIVKIDGDKTDPTLVGNYSLSNALWDVDVQFFPEGGELLAGLSKKVAFKALSTTGRGVRLKGKIVDSKKKEVAEFEDLGLGMGYFSFVPVLGEKYKATIAFDNGQQRTFDLPEVKAEGLSLVLHKEEGDNVQFGLVSNDAFF</sequence>
<dbReference type="AlphaFoldDB" id="A0A1X7I1B1"/>
<feature type="chain" id="PRO_5013390209" description="MG2 domain-containing protein" evidence="1">
    <location>
        <begin position="23"/>
        <end position="370"/>
    </location>
</feature>
<protein>
    <recommendedName>
        <fullName evidence="4">MG2 domain-containing protein</fullName>
    </recommendedName>
</protein>